<comment type="caution">
    <text evidence="16">The sequence shown here is derived from an EMBL/GenBank/DDBJ whole genome shotgun (WGS) entry which is preliminary data.</text>
</comment>
<comment type="catalytic activity">
    <reaction evidence="11">
        <text>alpha-D-galactose + ATP = alpha-D-galactose 1-phosphate + ADP + H(+)</text>
        <dbReference type="Rhea" id="RHEA:13553"/>
        <dbReference type="ChEBI" id="CHEBI:15378"/>
        <dbReference type="ChEBI" id="CHEBI:28061"/>
        <dbReference type="ChEBI" id="CHEBI:30616"/>
        <dbReference type="ChEBI" id="CHEBI:58336"/>
        <dbReference type="ChEBI" id="CHEBI:456216"/>
        <dbReference type="EC" id="2.7.1.6"/>
    </reaction>
</comment>
<dbReference type="PANTHER" id="PTHR10457:SF7">
    <property type="entry name" value="GALACTOKINASE-RELATED"/>
    <property type="match status" value="1"/>
</dbReference>
<name>A0A7K0G1A6_9SPHI</name>
<feature type="domain" description="GHMP kinase N-terminal" evidence="13">
    <location>
        <begin position="90"/>
        <end position="177"/>
    </location>
</feature>
<evidence type="ECO:0000256" key="3">
    <source>
        <dbReference type="ARBA" id="ARBA00022679"/>
    </source>
</evidence>
<evidence type="ECO:0000256" key="5">
    <source>
        <dbReference type="ARBA" id="ARBA00022741"/>
    </source>
</evidence>
<evidence type="ECO:0000313" key="17">
    <source>
        <dbReference type="Proteomes" id="UP000487757"/>
    </source>
</evidence>
<feature type="binding site" evidence="11">
    <location>
        <begin position="32"/>
        <end position="35"/>
    </location>
    <ligand>
        <name>substrate</name>
    </ligand>
</feature>
<dbReference type="NCBIfam" id="TIGR00131">
    <property type="entry name" value="gal_kin"/>
    <property type="match status" value="1"/>
</dbReference>
<reference evidence="16 17" key="1">
    <citation type="submission" date="2019-11" db="EMBL/GenBank/DDBJ databases">
        <title>Pedobacter petrophilus genome.</title>
        <authorList>
            <person name="Feldbauer M.J."/>
            <person name="Newman J.D."/>
        </authorList>
    </citation>
    <scope>NUCLEOTIDE SEQUENCE [LARGE SCALE GENOMIC DNA]</scope>
    <source>
        <strain evidence="16 17">LMG 29686</strain>
    </source>
</reference>
<evidence type="ECO:0000256" key="6">
    <source>
        <dbReference type="ARBA" id="ARBA00022777"/>
    </source>
</evidence>
<evidence type="ECO:0000256" key="11">
    <source>
        <dbReference type="HAMAP-Rule" id="MF_00246"/>
    </source>
</evidence>
<dbReference type="PROSITE" id="PS00106">
    <property type="entry name" value="GALACTOKINASE"/>
    <property type="match status" value="1"/>
</dbReference>
<dbReference type="HAMAP" id="MF_00246">
    <property type="entry name" value="Galactokinase"/>
    <property type="match status" value="1"/>
</dbReference>
<feature type="domain" description="Galactokinase N-terminal" evidence="15">
    <location>
        <begin position="7"/>
        <end position="56"/>
    </location>
</feature>
<accession>A0A7K0G1A6</accession>
<keyword evidence="6 11" id="KW-0418">Kinase</keyword>
<dbReference type="PRINTS" id="PR00959">
    <property type="entry name" value="MEVGALKINASE"/>
</dbReference>
<dbReference type="FunFam" id="3.30.70.890:FF:000001">
    <property type="entry name" value="Galactokinase"/>
    <property type="match status" value="1"/>
</dbReference>
<dbReference type="Pfam" id="PF00288">
    <property type="entry name" value="GHMP_kinases_N"/>
    <property type="match status" value="1"/>
</dbReference>
<dbReference type="InterPro" id="IPR020568">
    <property type="entry name" value="Ribosomal_Su5_D2-typ_SF"/>
</dbReference>
<comment type="pathway">
    <text evidence="11">Carbohydrate metabolism; galactose metabolism.</text>
</comment>
<keyword evidence="2 11" id="KW-0963">Cytoplasm</keyword>
<dbReference type="NCBIfam" id="NF003705">
    <property type="entry name" value="PRK05322.1"/>
    <property type="match status" value="1"/>
</dbReference>
<keyword evidence="5 11" id="KW-0547">Nucleotide-binding</keyword>
<evidence type="ECO:0000256" key="4">
    <source>
        <dbReference type="ARBA" id="ARBA00022723"/>
    </source>
</evidence>
<dbReference type="InterPro" id="IPR019741">
    <property type="entry name" value="Galactokinase_CS"/>
</dbReference>
<feature type="domain" description="GHMP kinase C-terminal" evidence="14">
    <location>
        <begin position="280"/>
        <end position="348"/>
    </location>
</feature>
<dbReference type="InterPro" id="IPR000705">
    <property type="entry name" value="Galactokinase"/>
</dbReference>
<protein>
    <recommendedName>
        <fullName evidence="11 12">Galactokinase</fullName>
        <ecNumber evidence="11 12">2.7.1.6</ecNumber>
    </recommendedName>
    <alternativeName>
        <fullName evidence="11">Galactose kinase</fullName>
    </alternativeName>
</protein>
<dbReference type="SUPFAM" id="SSF55060">
    <property type="entry name" value="GHMP Kinase, C-terminal domain"/>
    <property type="match status" value="1"/>
</dbReference>
<comment type="function">
    <text evidence="11">Catalyzes the transfer of the gamma-phosphate of ATP to D-galactose to form alpha-D-galactose-1-phosphate (Gal-1-P).</text>
</comment>
<feature type="site" description="Transition state stabilizer" evidence="11">
    <location>
        <position position="26"/>
    </location>
</feature>
<keyword evidence="4 11" id="KW-0479">Metal-binding</keyword>
<dbReference type="GO" id="GO:0000287">
    <property type="term" value="F:magnesium ion binding"/>
    <property type="evidence" value="ECO:0007669"/>
    <property type="project" value="UniProtKB-UniRule"/>
</dbReference>
<dbReference type="InterPro" id="IPR013750">
    <property type="entry name" value="GHMP_kinase_C_dom"/>
</dbReference>
<evidence type="ECO:0000256" key="12">
    <source>
        <dbReference type="NCBIfam" id="TIGR00131"/>
    </source>
</evidence>
<evidence type="ECO:0000256" key="10">
    <source>
        <dbReference type="ARBA" id="ARBA00023277"/>
    </source>
</evidence>
<dbReference type="Pfam" id="PF08544">
    <property type="entry name" value="GHMP_kinases_C"/>
    <property type="match status" value="1"/>
</dbReference>
<dbReference type="RefSeq" id="WP_154282025.1">
    <property type="nucleotide sequence ID" value="NZ_JBHUJQ010000001.1"/>
</dbReference>
<keyword evidence="3 11" id="KW-0808">Transferase</keyword>
<dbReference type="OrthoDB" id="250531at2"/>
<dbReference type="InterPro" id="IPR036554">
    <property type="entry name" value="GHMP_kinase_C_sf"/>
</dbReference>
<dbReference type="UniPathway" id="UPA00214"/>
<dbReference type="GO" id="GO:0005829">
    <property type="term" value="C:cytosol"/>
    <property type="evidence" value="ECO:0007669"/>
    <property type="project" value="TreeGrafter"/>
</dbReference>
<dbReference type="Gene3D" id="3.30.70.890">
    <property type="entry name" value="GHMP kinase, C-terminal domain"/>
    <property type="match status" value="1"/>
</dbReference>
<comment type="similarity">
    <text evidence="1 11">Belongs to the GHMP kinase family. GalK subfamily.</text>
</comment>
<dbReference type="InterPro" id="IPR006203">
    <property type="entry name" value="GHMP_knse_ATP-bd_CS"/>
</dbReference>
<dbReference type="InterPro" id="IPR022963">
    <property type="entry name" value="Galactokinase_bac"/>
</dbReference>
<dbReference type="PROSITE" id="PS00627">
    <property type="entry name" value="GHMP_KINASES_ATP"/>
    <property type="match status" value="1"/>
</dbReference>
<keyword evidence="7 11" id="KW-0067">ATP-binding</keyword>
<dbReference type="PRINTS" id="PR00473">
    <property type="entry name" value="GALCTOKINASE"/>
</dbReference>
<evidence type="ECO:0000256" key="9">
    <source>
        <dbReference type="ARBA" id="ARBA00023144"/>
    </source>
</evidence>
<evidence type="ECO:0000313" key="16">
    <source>
        <dbReference type="EMBL" id="MRX77627.1"/>
    </source>
</evidence>
<dbReference type="Pfam" id="PF10509">
    <property type="entry name" value="GalKase_gal_bdg"/>
    <property type="match status" value="1"/>
</dbReference>
<evidence type="ECO:0000256" key="2">
    <source>
        <dbReference type="ARBA" id="ARBA00022490"/>
    </source>
</evidence>
<organism evidence="16 17">
    <name type="scientific">Pedobacter petrophilus</name>
    <dbReference type="NCBI Taxonomy" id="1908241"/>
    <lineage>
        <taxon>Bacteria</taxon>
        <taxon>Pseudomonadati</taxon>
        <taxon>Bacteroidota</taxon>
        <taxon>Sphingobacteriia</taxon>
        <taxon>Sphingobacteriales</taxon>
        <taxon>Sphingobacteriaceae</taxon>
        <taxon>Pedobacter</taxon>
    </lineage>
</organism>
<evidence type="ECO:0000259" key="15">
    <source>
        <dbReference type="Pfam" id="PF10509"/>
    </source>
</evidence>
<dbReference type="GO" id="GO:0004335">
    <property type="term" value="F:galactokinase activity"/>
    <property type="evidence" value="ECO:0007669"/>
    <property type="project" value="UniProtKB-UniRule"/>
</dbReference>
<dbReference type="Gene3D" id="3.30.230.10">
    <property type="match status" value="1"/>
</dbReference>
<dbReference type="PANTHER" id="PTHR10457">
    <property type="entry name" value="MEVALONATE KINASE/GALACTOKINASE"/>
    <property type="match status" value="1"/>
</dbReference>
<evidence type="ECO:0000256" key="8">
    <source>
        <dbReference type="ARBA" id="ARBA00022842"/>
    </source>
</evidence>
<dbReference type="EMBL" id="WKKH01000028">
    <property type="protein sequence ID" value="MRX77627.1"/>
    <property type="molecule type" value="Genomic_DNA"/>
</dbReference>
<dbReference type="AlphaFoldDB" id="A0A7K0G1A6"/>
<keyword evidence="9 11" id="KW-0299">Galactose metabolism</keyword>
<feature type="binding site" evidence="11">
    <location>
        <position position="126"/>
    </location>
    <ligand>
        <name>Mg(2+)</name>
        <dbReference type="ChEBI" id="CHEBI:18420"/>
    </ligand>
</feature>
<dbReference type="PIRSF" id="PIRSF000530">
    <property type="entry name" value="Galactokinase"/>
    <property type="match status" value="1"/>
</dbReference>
<evidence type="ECO:0000256" key="1">
    <source>
        <dbReference type="ARBA" id="ARBA00006566"/>
    </source>
</evidence>
<keyword evidence="10 11" id="KW-0119">Carbohydrate metabolism</keyword>
<feature type="binding site" evidence="11">
    <location>
        <position position="220"/>
    </location>
    <ligand>
        <name>substrate</name>
    </ligand>
</feature>
<feature type="binding site" evidence="11">
    <location>
        <begin position="120"/>
        <end position="126"/>
    </location>
    <ligand>
        <name>ATP</name>
        <dbReference type="ChEBI" id="CHEBI:30616"/>
    </ligand>
</feature>
<feature type="binding site" evidence="11">
    <location>
        <position position="66"/>
    </location>
    <ligand>
        <name>ATP</name>
        <dbReference type="ChEBI" id="CHEBI:30616"/>
    </ligand>
</feature>
<dbReference type="SUPFAM" id="SSF54211">
    <property type="entry name" value="Ribosomal protein S5 domain 2-like"/>
    <property type="match status" value="1"/>
</dbReference>
<dbReference type="GO" id="GO:0006012">
    <property type="term" value="P:galactose metabolic process"/>
    <property type="evidence" value="ECO:0007669"/>
    <property type="project" value="UniProtKB-UniRule"/>
</dbReference>
<dbReference type="InterPro" id="IPR006206">
    <property type="entry name" value="Mevalonate/galactokinase"/>
</dbReference>
<gene>
    <name evidence="11" type="primary">galK</name>
    <name evidence="16" type="ORF">GJU39_16180</name>
</gene>
<dbReference type="Proteomes" id="UP000487757">
    <property type="component" value="Unassembled WGS sequence"/>
</dbReference>
<dbReference type="GO" id="GO:0005524">
    <property type="term" value="F:ATP binding"/>
    <property type="evidence" value="ECO:0007669"/>
    <property type="project" value="UniProtKB-UniRule"/>
</dbReference>
<evidence type="ECO:0000256" key="7">
    <source>
        <dbReference type="ARBA" id="ARBA00022840"/>
    </source>
</evidence>
<evidence type="ECO:0000259" key="13">
    <source>
        <dbReference type="Pfam" id="PF00288"/>
    </source>
</evidence>
<proteinExistence type="inferred from homology"/>
<dbReference type="EC" id="2.7.1.6" evidence="11 12"/>
<keyword evidence="17" id="KW-1185">Reference proteome</keyword>
<dbReference type="InterPro" id="IPR019539">
    <property type="entry name" value="GalKase_N"/>
</dbReference>
<sequence>MEINLEQKFAEQYGVNPHAVYFTPGRVNLIGEHIDYNGGLVMPCAITLGTWLAISPNADGRHRLKSLNFEEQITVDGNLKHDKNGSLWVNYPIGIINELLQDGKQIPGMDFLFYGNIPIGSGLSSSASIEIATAFALNDYLNLGYDKLALVKMAKRVENDFIGLNSGIMDQFAVAFGEKDKAIVLDCETLKYKMVDVDLGNYVLAIINTNKPRELADSKYNERVAECQTALSLLNEEITLHNLCELTADKFALHSHLITDETILNRATHVIKENDRVHLAAKALNNGDLEEFGRLMYASHQSLKTLYEVSGKELDAVVDFCSTYGHVIGARMTGAGFGGCAIAILEKGFEEDFAKHLTDYYVDKIGYAAAIYISEIGNGAMKH</sequence>
<comment type="subcellular location">
    <subcellularLocation>
        <location evidence="11">Cytoplasm</location>
    </subcellularLocation>
</comment>
<dbReference type="FunFam" id="3.30.230.10:FF:000017">
    <property type="entry name" value="Galactokinase"/>
    <property type="match status" value="1"/>
</dbReference>
<evidence type="ECO:0000259" key="14">
    <source>
        <dbReference type="Pfam" id="PF08544"/>
    </source>
</evidence>
<dbReference type="InterPro" id="IPR006204">
    <property type="entry name" value="GHMP_kinase_N_dom"/>
</dbReference>
<keyword evidence="8 11" id="KW-0460">Magnesium</keyword>
<feature type="binding site" evidence="11">
    <location>
        <position position="158"/>
    </location>
    <ligand>
        <name>Mg(2+)</name>
        <dbReference type="ChEBI" id="CHEBI:18420"/>
    </ligand>
</feature>
<feature type="active site" description="Proton acceptor" evidence="11">
    <location>
        <position position="170"/>
    </location>
</feature>
<dbReference type="InterPro" id="IPR014721">
    <property type="entry name" value="Ribsml_uS5_D2-typ_fold_subgr"/>
</dbReference>